<name>A0A9X1R2Q6_9FLAO</name>
<gene>
    <name evidence="1" type="ORF">K8344_05050</name>
</gene>
<dbReference type="RefSeq" id="WP_237607274.1">
    <property type="nucleotide sequence ID" value="NZ_JAIRBB010000002.1"/>
</dbReference>
<dbReference type="Pfam" id="PF13469">
    <property type="entry name" value="Sulfotransfer_3"/>
    <property type="match status" value="1"/>
</dbReference>
<dbReference type="AlphaFoldDB" id="A0A9X1R2Q6"/>
<sequence>MHNNLIMELIILLGQRVRSGTNFIGTTLKQHPDVVCVPLNTSLGEMNLFKDSSIKTQIFDKVSKSFGVCLADEDFPDFMQYYGELWISFLVKKYNLPRDKVVFIKSPYIENVELWKLAFPNSQIAILSRDGRDNVISSIKASNDRRTWHTNFIRFKKIFNYYSGRSFYAHSVDWKKTANIYHKISETSKLKKIRYEDLNNSTKGIEELLNFYKLRTDPEIVKKCVSAPVVGSSFGISDKGMVKPNWEPIENKKNFKFTGKWYKWNIFQKALFKKIASKELMQLNYSKDNNW</sequence>
<proteinExistence type="predicted"/>
<evidence type="ECO:0000313" key="2">
    <source>
        <dbReference type="Proteomes" id="UP001139462"/>
    </source>
</evidence>
<dbReference type="SUPFAM" id="SSF52540">
    <property type="entry name" value="P-loop containing nucleoside triphosphate hydrolases"/>
    <property type="match status" value="1"/>
</dbReference>
<dbReference type="InterPro" id="IPR027417">
    <property type="entry name" value="P-loop_NTPase"/>
</dbReference>
<dbReference type="EMBL" id="JAIRBB010000002">
    <property type="protein sequence ID" value="MCG2430478.1"/>
    <property type="molecule type" value="Genomic_DNA"/>
</dbReference>
<evidence type="ECO:0000313" key="1">
    <source>
        <dbReference type="EMBL" id="MCG2430478.1"/>
    </source>
</evidence>
<accession>A0A9X1R2Q6</accession>
<dbReference type="Gene3D" id="3.40.50.300">
    <property type="entry name" value="P-loop containing nucleotide triphosphate hydrolases"/>
    <property type="match status" value="1"/>
</dbReference>
<protein>
    <submittedName>
        <fullName evidence="1">Sulfotransferase</fullName>
    </submittedName>
</protein>
<comment type="caution">
    <text evidence="1">The sequence shown here is derived from an EMBL/GenBank/DDBJ whole genome shotgun (WGS) entry which is preliminary data.</text>
</comment>
<dbReference type="Proteomes" id="UP001139462">
    <property type="component" value="Unassembled WGS sequence"/>
</dbReference>
<organism evidence="1 2">
    <name type="scientific">Aequorivita xiaoshiensis</name>
    <dbReference type="NCBI Taxonomy" id="2874476"/>
    <lineage>
        <taxon>Bacteria</taxon>
        <taxon>Pseudomonadati</taxon>
        <taxon>Bacteroidota</taxon>
        <taxon>Flavobacteriia</taxon>
        <taxon>Flavobacteriales</taxon>
        <taxon>Flavobacteriaceae</taxon>
        <taxon>Aequorivita</taxon>
    </lineage>
</organism>
<keyword evidence="2" id="KW-1185">Reference proteome</keyword>
<reference evidence="1" key="1">
    <citation type="submission" date="2021-09" db="EMBL/GenBank/DDBJ databases">
        <title>Genome of Aequorivita sp. strain F64183.</title>
        <authorList>
            <person name="Wang Y."/>
        </authorList>
    </citation>
    <scope>NUCLEOTIDE SEQUENCE</scope>
    <source>
        <strain evidence="1">F64183</strain>
    </source>
</reference>